<dbReference type="Proteomes" id="UP000707206">
    <property type="component" value="Unassembled WGS sequence"/>
</dbReference>
<evidence type="ECO:0000313" key="3">
    <source>
        <dbReference type="Proteomes" id="UP000707206"/>
    </source>
</evidence>
<feature type="transmembrane region" description="Helical" evidence="1">
    <location>
        <begin position="181"/>
        <end position="199"/>
    </location>
</feature>
<feature type="transmembrane region" description="Helical" evidence="1">
    <location>
        <begin position="79"/>
        <end position="97"/>
    </location>
</feature>
<protein>
    <submittedName>
        <fullName evidence="2">DUF4153 domain-containing protein</fullName>
    </submittedName>
</protein>
<feature type="transmembrane region" description="Helical" evidence="1">
    <location>
        <begin position="346"/>
        <end position="367"/>
    </location>
</feature>
<keyword evidence="1" id="KW-0812">Transmembrane</keyword>
<feature type="transmembrane region" description="Helical" evidence="1">
    <location>
        <begin position="254"/>
        <end position="276"/>
    </location>
</feature>
<evidence type="ECO:0000256" key="1">
    <source>
        <dbReference type="SAM" id="Phobius"/>
    </source>
</evidence>
<feature type="transmembrane region" description="Helical" evidence="1">
    <location>
        <begin position="288"/>
        <end position="308"/>
    </location>
</feature>
<feature type="transmembrane region" description="Helical" evidence="1">
    <location>
        <begin position="50"/>
        <end position="70"/>
    </location>
</feature>
<feature type="transmembrane region" description="Helical" evidence="1">
    <location>
        <begin position="320"/>
        <end position="339"/>
    </location>
</feature>
<proteinExistence type="predicted"/>
<reference evidence="2" key="1">
    <citation type="submission" date="2019-07" db="EMBL/GenBank/DDBJ databases">
        <authorList>
            <person name="De-Chao Zhang Q."/>
        </authorList>
    </citation>
    <scope>NUCLEOTIDE SEQUENCE</scope>
    <source>
        <strain evidence="2">TP-CH-4</strain>
    </source>
</reference>
<accession>A0A967AWD2</accession>
<keyword evidence="1" id="KW-0472">Membrane</keyword>
<comment type="caution">
    <text evidence="2">The sequence shown here is derived from an EMBL/GenBank/DDBJ whole genome shotgun (WGS) entry which is preliminary data.</text>
</comment>
<reference evidence="2" key="2">
    <citation type="submission" date="2020-03" db="EMBL/GenBank/DDBJ databases">
        <title>Flavobacteriaceae bacterium strain TP-CH-4, a member of the family Flavobacteriaceae isolated from a deep-sea seamount.</title>
        <authorList>
            <person name="Zhang D.-C."/>
        </authorList>
    </citation>
    <scope>NUCLEOTIDE SEQUENCE</scope>
    <source>
        <strain evidence="2">TP-CH-4</strain>
    </source>
</reference>
<feature type="transmembrane region" description="Helical" evidence="1">
    <location>
        <begin position="141"/>
        <end position="169"/>
    </location>
</feature>
<name>A0A967AWD2_9FLAO</name>
<dbReference type="InterPro" id="IPR025291">
    <property type="entry name" value="DUF4153"/>
</dbReference>
<keyword evidence="3" id="KW-1185">Reference proteome</keyword>
<dbReference type="AlphaFoldDB" id="A0A967AWD2"/>
<dbReference type="Pfam" id="PF13687">
    <property type="entry name" value="DUF4153"/>
    <property type="match status" value="1"/>
</dbReference>
<feature type="transmembrane region" description="Helical" evidence="1">
    <location>
        <begin position="109"/>
        <end position="129"/>
    </location>
</feature>
<keyword evidence="1" id="KW-1133">Transmembrane helix</keyword>
<organism evidence="2 3">
    <name type="scientific">Pelagihabitans pacificus</name>
    <dbReference type="NCBI Taxonomy" id="2696054"/>
    <lineage>
        <taxon>Bacteria</taxon>
        <taxon>Pseudomonadati</taxon>
        <taxon>Bacteroidota</taxon>
        <taxon>Flavobacteriia</taxon>
        <taxon>Flavobacteriales</taxon>
        <taxon>Flavobacteriaceae</taxon>
        <taxon>Pelagihabitans</taxon>
    </lineage>
</organism>
<dbReference type="RefSeq" id="WP_152574856.1">
    <property type="nucleotide sequence ID" value="NZ_VIKU02000004.1"/>
</dbReference>
<feature type="transmembrane region" description="Helical" evidence="1">
    <location>
        <begin position="220"/>
        <end position="242"/>
    </location>
</feature>
<evidence type="ECO:0000313" key="2">
    <source>
        <dbReference type="EMBL" id="NHF60343.1"/>
    </source>
</evidence>
<feature type="transmembrane region" description="Helical" evidence="1">
    <location>
        <begin position="20"/>
        <end position="38"/>
    </location>
</feature>
<sequence length="603" mass="71143">MGLLSFTEITDKAQNTFKRFPVTLLWSIFGTLFCIVVTNNAANDLFDDYLEVLLTLILGVSWLIGTQFFIEQQTNPKRWWPMKLLVLLALFLFWYFFPSNEYDRSPEQFIRFFLFLIAGHLFVFFAPFIKEWNKAAYWNYLKAIGTAIVRSGFFAGVLYIGLVIALVAIDALFDTYIQDRRYLQLFFLCLGTVNTWIYLSDFPRKIRNTTEVRFQKALEVFVKYILIPLVLLYLLILYAYSFKILIQWELPKGWVSYLVTILALLGFIVQIIIDPIQKKIKAWTINRFFPWFYYLMLPLLVLLYIAIFRRILDYGVTENRYFVLLTAFWITSMIGYLLFARNRKLIVLPSSFFMLVILSSFGFWSAFQVSKESQIRRFKKVYENVLSNKKVASSNQINQLKSILNYLDDRKMLSELDPVTGIAMVPAFKDTINDDESYRYNYRWLDTQKVIDSMGITLNPDELGDNPFLYGESYNYYGNHFYNGKSLSIENYDYFSAIQLIRYDEKQNEIGDFYVSYQNNSVSLCFVSKTDSTEQYQVSLREKLLHLKQYNSSLPENRLGEMVLDFKKDRILGKLIFTDLSYQVRKNDSIFLNHSSGYLFLRQ</sequence>
<dbReference type="EMBL" id="VIKU02000004">
    <property type="protein sequence ID" value="NHF60343.1"/>
    <property type="molecule type" value="Genomic_DNA"/>
</dbReference>
<gene>
    <name evidence="2" type="ORF">FK220_013395</name>
</gene>